<accession>A0A917I6P9</accession>
<protein>
    <submittedName>
        <fullName evidence="3">Phosphoglycerate mutase</fullName>
    </submittedName>
</protein>
<dbReference type="Gene3D" id="3.40.50.1240">
    <property type="entry name" value="Phosphoglycerate mutase-like"/>
    <property type="match status" value="1"/>
</dbReference>
<dbReference type="InterPro" id="IPR050275">
    <property type="entry name" value="PGM_Phosphatase"/>
</dbReference>
<gene>
    <name evidence="3" type="ORF">GCM10007036_18150</name>
</gene>
<dbReference type="RefSeq" id="WP_188517305.1">
    <property type="nucleotide sequence ID" value="NZ_BMES01000001.1"/>
</dbReference>
<dbReference type="CDD" id="cd07067">
    <property type="entry name" value="HP_PGM_like"/>
    <property type="match status" value="1"/>
</dbReference>
<feature type="active site" description="Tele-phosphohistidine intermediate" evidence="1">
    <location>
        <position position="12"/>
    </location>
</feature>
<comment type="caution">
    <text evidence="3">The sequence shown here is derived from an EMBL/GenBank/DDBJ whole genome shotgun (WGS) entry which is preliminary data.</text>
</comment>
<dbReference type="InterPro" id="IPR013078">
    <property type="entry name" value="His_Pase_superF_clade-1"/>
</dbReference>
<dbReference type="AlphaFoldDB" id="A0A917I6P9"/>
<dbReference type="InterPro" id="IPR029033">
    <property type="entry name" value="His_PPase_superfam"/>
</dbReference>
<feature type="binding site" evidence="2">
    <location>
        <position position="65"/>
    </location>
    <ligand>
        <name>substrate</name>
    </ligand>
</feature>
<keyword evidence="4" id="KW-1185">Reference proteome</keyword>
<evidence type="ECO:0000313" key="3">
    <source>
        <dbReference type="EMBL" id="GGH17015.1"/>
    </source>
</evidence>
<dbReference type="Pfam" id="PF00300">
    <property type="entry name" value="His_Phos_1"/>
    <property type="match status" value="1"/>
</dbReference>
<dbReference type="PANTHER" id="PTHR48100">
    <property type="entry name" value="BROAD-SPECIFICITY PHOSPHATASE YOR283W-RELATED"/>
    <property type="match status" value="1"/>
</dbReference>
<organism evidence="3 4">
    <name type="scientific">Alsobacter metallidurans</name>
    <dbReference type="NCBI Taxonomy" id="340221"/>
    <lineage>
        <taxon>Bacteria</taxon>
        <taxon>Pseudomonadati</taxon>
        <taxon>Pseudomonadota</taxon>
        <taxon>Alphaproteobacteria</taxon>
        <taxon>Hyphomicrobiales</taxon>
        <taxon>Alsobacteraceae</taxon>
        <taxon>Alsobacter</taxon>
    </lineage>
</organism>
<reference evidence="3" key="1">
    <citation type="journal article" date="2014" name="Int. J. Syst. Evol. Microbiol.">
        <title>Complete genome sequence of Corynebacterium casei LMG S-19264T (=DSM 44701T), isolated from a smear-ripened cheese.</title>
        <authorList>
            <consortium name="US DOE Joint Genome Institute (JGI-PGF)"/>
            <person name="Walter F."/>
            <person name="Albersmeier A."/>
            <person name="Kalinowski J."/>
            <person name="Ruckert C."/>
        </authorList>
    </citation>
    <scope>NUCLEOTIDE SEQUENCE</scope>
    <source>
        <strain evidence="3">CGMCC 1.12214</strain>
    </source>
</reference>
<proteinExistence type="predicted"/>
<dbReference type="GO" id="GO:0016791">
    <property type="term" value="F:phosphatase activity"/>
    <property type="evidence" value="ECO:0007669"/>
    <property type="project" value="TreeGrafter"/>
</dbReference>
<dbReference type="PIRSF" id="PIRSF000709">
    <property type="entry name" value="6PFK_2-Ptase"/>
    <property type="match status" value="1"/>
</dbReference>
<dbReference type="SUPFAM" id="SSF53254">
    <property type="entry name" value="Phosphoglycerate mutase-like"/>
    <property type="match status" value="1"/>
</dbReference>
<reference evidence="3" key="2">
    <citation type="submission" date="2020-09" db="EMBL/GenBank/DDBJ databases">
        <authorList>
            <person name="Sun Q."/>
            <person name="Zhou Y."/>
        </authorList>
    </citation>
    <scope>NUCLEOTIDE SEQUENCE</scope>
    <source>
        <strain evidence="3">CGMCC 1.12214</strain>
    </source>
</reference>
<dbReference type="PANTHER" id="PTHR48100:SF59">
    <property type="entry name" value="ADENOSYLCOBALAMIN_ALPHA-RIBAZOLE PHOSPHATASE"/>
    <property type="match status" value="1"/>
</dbReference>
<dbReference type="Proteomes" id="UP000603912">
    <property type="component" value="Unassembled WGS sequence"/>
</dbReference>
<dbReference type="SMART" id="SM00855">
    <property type="entry name" value="PGAM"/>
    <property type="match status" value="1"/>
</dbReference>
<evidence type="ECO:0000256" key="1">
    <source>
        <dbReference type="PIRSR" id="PIRSR613078-1"/>
    </source>
</evidence>
<feature type="binding site" evidence="2">
    <location>
        <begin position="11"/>
        <end position="18"/>
    </location>
    <ligand>
        <name>substrate</name>
    </ligand>
</feature>
<dbReference type="GO" id="GO:0005737">
    <property type="term" value="C:cytoplasm"/>
    <property type="evidence" value="ECO:0007669"/>
    <property type="project" value="TreeGrafter"/>
</dbReference>
<dbReference type="EMBL" id="BMES01000001">
    <property type="protein sequence ID" value="GGH17015.1"/>
    <property type="molecule type" value="Genomic_DNA"/>
</dbReference>
<evidence type="ECO:0000313" key="4">
    <source>
        <dbReference type="Proteomes" id="UP000603912"/>
    </source>
</evidence>
<sequence>MPDPYRLFFIRHGETDWNAEGRLQGQQDIPINERGRFQAAEAGRKLGLIAPHAGDLPWRVSPLGRTRDTAERARRALGLDPSAYELDPILKEISFGDWEGRTWKEIRKALPEAAASRIANKWAYQPPAGESYAMLAERVRPFADSLVGDSVAVAHGGVARALLYLLCGVPAERVASAEIWQGRVLLFENGRYSWT</sequence>
<feature type="active site" description="Proton donor/acceptor" evidence="1">
    <location>
        <position position="92"/>
    </location>
</feature>
<name>A0A917I6P9_9HYPH</name>
<evidence type="ECO:0000256" key="2">
    <source>
        <dbReference type="PIRSR" id="PIRSR613078-2"/>
    </source>
</evidence>